<evidence type="ECO:0000313" key="2">
    <source>
        <dbReference type="Proteomes" id="UP001152795"/>
    </source>
</evidence>
<proteinExistence type="predicted"/>
<keyword evidence="2" id="KW-1185">Reference proteome</keyword>
<protein>
    <submittedName>
        <fullName evidence="1">Uncharacterized protein</fullName>
    </submittedName>
</protein>
<accession>A0A6S7K0F7</accession>
<dbReference type="OrthoDB" id="6007857at2759"/>
<dbReference type="SUPFAM" id="SSF54495">
    <property type="entry name" value="UBC-like"/>
    <property type="match status" value="1"/>
</dbReference>
<organism evidence="1 2">
    <name type="scientific">Paramuricea clavata</name>
    <name type="common">Red gorgonian</name>
    <name type="synonym">Violescent sea-whip</name>
    <dbReference type="NCBI Taxonomy" id="317549"/>
    <lineage>
        <taxon>Eukaryota</taxon>
        <taxon>Metazoa</taxon>
        <taxon>Cnidaria</taxon>
        <taxon>Anthozoa</taxon>
        <taxon>Octocorallia</taxon>
        <taxon>Malacalcyonacea</taxon>
        <taxon>Plexauridae</taxon>
        <taxon>Paramuricea</taxon>
    </lineage>
</organism>
<dbReference type="AlphaFoldDB" id="A0A6S7K0F7"/>
<evidence type="ECO:0000313" key="1">
    <source>
        <dbReference type="EMBL" id="CAB4038815.1"/>
    </source>
</evidence>
<dbReference type="InterPro" id="IPR016135">
    <property type="entry name" value="UBQ-conjugating_enzyme/RWD"/>
</dbReference>
<sequence>MAESSSTDGEVVQDTASNVLQAGLKGGAFSFVISTSSVFVVKEICDAVVGVAKELGGANENAVEITKELVKLAALYTGYKLLKPVIDEAVKKGFGGERKDQKVEDIKPGSLHVLLRCFTDKRFLEVLADYESGGITERLQEEFSQIDGIEVEGLKVEIENMEEVEKTKAAINKRESKPITERTEFQKERLAIEKSVLERCWPGQVTWIDPAGESKVEVSLITNNGNRYCLRLYLEPDFPYSAPDMVVCSSPSPMPSWGVDGDKHTLGNRDGFLKICHCRPSSWTSSSTLYDVVMKGRLWLEAYEGYLMTGKDLSTFLVVMKLRE</sequence>
<dbReference type="EMBL" id="CACRXK020024619">
    <property type="protein sequence ID" value="CAB4038815.1"/>
    <property type="molecule type" value="Genomic_DNA"/>
</dbReference>
<comment type="caution">
    <text evidence="1">The sequence shown here is derived from an EMBL/GenBank/DDBJ whole genome shotgun (WGS) entry which is preliminary data.</text>
</comment>
<name>A0A6S7K0F7_PARCT</name>
<reference evidence="1" key="1">
    <citation type="submission" date="2020-04" db="EMBL/GenBank/DDBJ databases">
        <authorList>
            <person name="Alioto T."/>
            <person name="Alioto T."/>
            <person name="Gomez Garrido J."/>
        </authorList>
    </citation>
    <scope>NUCLEOTIDE SEQUENCE</scope>
    <source>
        <strain evidence="1">A484AB</strain>
    </source>
</reference>
<gene>
    <name evidence="1" type="ORF">PACLA_8A013703</name>
</gene>
<dbReference type="Proteomes" id="UP001152795">
    <property type="component" value="Unassembled WGS sequence"/>
</dbReference>